<dbReference type="Proteomes" id="UP000027730">
    <property type="component" value="Unassembled WGS sequence"/>
</dbReference>
<feature type="region of interest" description="Disordered" evidence="2">
    <location>
        <begin position="47"/>
        <end position="67"/>
    </location>
</feature>
<evidence type="ECO:0000313" key="3">
    <source>
        <dbReference type="EMBL" id="KEQ74004.1"/>
    </source>
</evidence>
<keyword evidence="4" id="KW-1185">Reference proteome</keyword>
<evidence type="ECO:0008006" key="5">
    <source>
        <dbReference type="Google" id="ProtNLM"/>
    </source>
</evidence>
<dbReference type="OrthoDB" id="5593818at2759"/>
<gene>
    <name evidence="3" type="ORF">M436DRAFT_72392</name>
</gene>
<dbReference type="Pfam" id="PF09774">
    <property type="entry name" value="MIX23"/>
    <property type="match status" value="1"/>
</dbReference>
<dbReference type="RefSeq" id="XP_013428225.1">
    <property type="nucleotide sequence ID" value="XM_013572771.1"/>
</dbReference>
<dbReference type="InterPro" id="IPR016805">
    <property type="entry name" value="MIX23_fungal"/>
</dbReference>
<name>A0A074WQX8_9PEZI</name>
<evidence type="ECO:0000313" key="4">
    <source>
        <dbReference type="Proteomes" id="UP000027730"/>
    </source>
</evidence>
<dbReference type="EMBL" id="KL584708">
    <property type="protein sequence ID" value="KEQ74004.1"/>
    <property type="molecule type" value="Genomic_DNA"/>
</dbReference>
<evidence type="ECO:0000256" key="2">
    <source>
        <dbReference type="SAM" id="MobiDB-lite"/>
    </source>
</evidence>
<dbReference type="PANTHER" id="PTHR31905:SF2">
    <property type="entry name" value="PROTEIN MIX23"/>
    <property type="match status" value="1"/>
</dbReference>
<evidence type="ECO:0000256" key="1">
    <source>
        <dbReference type="ARBA" id="ARBA00024204"/>
    </source>
</evidence>
<dbReference type="STRING" id="1043004.A0A074WQX8"/>
<accession>A0A074WQX8</accession>
<dbReference type="HOGENOM" id="CLU_081050_1_0_1"/>
<dbReference type="PIRSF" id="PIRSF022603">
    <property type="entry name" value="UCP022603"/>
    <property type="match status" value="1"/>
</dbReference>
<feature type="region of interest" description="Disordered" evidence="2">
    <location>
        <begin position="186"/>
        <end position="210"/>
    </location>
</feature>
<comment type="similarity">
    <text evidence="1">Belongs to the MIX23 family.</text>
</comment>
<dbReference type="GeneID" id="25415108"/>
<sequence>MAAPTTTPAPKLTPAFCFNQTALQDFLRISRSAVDDTISQNLNALLSPSKDAWDPHNTSRSPSRPVGKRAISTEACATFKKNVLFPSWQARSDVLAYCAGVATSPDPNDPDHMLRQVEDMRARERVVNERLDPYSGRYFPREVRTEALAALVRSELMVESIVRSRTWGLVRERCYDDEYEGEKALDKWRREKSASASATPTLLQDDLVET</sequence>
<dbReference type="PANTHER" id="PTHR31905">
    <property type="entry name" value="COILED-COIL DOMAIN-CONTAINING PROTEIN 58"/>
    <property type="match status" value="1"/>
</dbReference>
<dbReference type="AlphaFoldDB" id="A0A074WQX8"/>
<organism evidence="3 4">
    <name type="scientific">Aureobasidium namibiae CBS 147.97</name>
    <dbReference type="NCBI Taxonomy" id="1043004"/>
    <lineage>
        <taxon>Eukaryota</taxon>
        <taxon>Fungi</taxon>
        <taxon>Dikarya</taxon>
        <taxon>Ascomycota</taxon>
        <taxon>Pezizomycotina</taxon>
        <taxon>Dothideomycetes</taxon>
        <taxon>Dothideomycetidae</taxon>
        <taxon>Dothideales</taxon>
        <taxon>Saccotheciaceae</taxon>
        <taxon>Aureobasidium</taxon>
    </lineage>
</organism>
<proteinExistence type="inferred from homology"/>
<dbReference type="GO" id="GO:0005758">
    <property type="term" value="C:mitochondrial intermembrane space"/>
    <property type="evidence" value="ECO:0007669"/>
    <property type="project" value="InterPro"/>
</dbReference>
<reference evidence="3 4" key="1">
    <citation type="journal article" date="2014" name="BMC Genomics">
        <title>Genome sequencing of four Aureobasidium pullulans varieties: biotechnological potential, stress tolerance, and description of new species.</title>
        <authorList>
            <person name="Gostin Ar C."/>
            <person name="Ohm R.A."/>
            <person name="Kogej T."/>
            <person name="Sonjak S."/>
            <person name="Turk M."/>
            <person name="Zajc J."/>
            <person name="Zalar P."/>
            <person name="Grube M."/>
            <person name="Sun H."/>
            <person name="Han J."/>
            <person name="Sharma A."/>
            <person name="Chiniquy J."/>
            <person name="Ngan C.Y."/>
            <person name="Lipzen A."/>
            <person name="Barry K."/>
            <person name="Grigoriev I.V."/>
            <person name="Gunde-Cimerman N."/>
        </authorList>
    </citation>
    <scope>NUCLEOTIDE SEQUENCE [LARGE SCALE GENOMIC DNA]</scope>
    <source>
        <strain evidence="3 4">CBS 147.97</strain>
    </source>
</reference>
<protein>
    <recommendedName>
        <fullName evidence="5">Caffeine-induced death protein Cid2</fullName>
    </recommendedName>
</protein>
<dbReference type="InterPro" id="IPR019171">
    <property type="entry name" value="MIX23"/>
</dbReference>